<dbReference type="PANTHER" id="PTHR18916">
    <property type="entry name" value="DYNACTIN 1-RELATED MICROTUBULE-BINDING"/>
    <property type="match status" value="1"/>
</dbReference>
<dbReference type="HOGENOM" id="CLU_002523_1_1_1"/>
<dbReference type="InterPro" id="IPR036859">
    <property type="entry name" value="CAP-Gly_dom_sf"/>
</dbReference>
<dbReference type="Pfam" id="PF01302">
    <property type="entry name" value="CAP_GLY"/>
    <property type="match status" value="1"/>
</dbReference>
<gene>
    <name evidence="16" type="ORF">EV44_g4797</name>
</gene>
<feature type="region of interest" description="Disordered" evidence="14">
    <location>
        <begin position="76"/>
        <end position="308"/>
    </location>
</feature>
<evidence type="ECO:0000259" key="15">
    <source>
        <dbReference type="PROSITE" id="PS50245"/>
    </source>
</evidence>
<accession>A0A0B1P908</accession>
<feature type="coiled-coil region" evidence="13">
    <location>
        <begin position="619"/>
        <end position="646"/>
    </location>
</feature>
<evidence type="ECO:0000256" key="8">
    <source>
        <dbReference type="ARBA" id="ARBA00022776"/>
    </source>
</evidence>
<evidence type="ECO:0000256" key="6">
    <source>
        <dbReference type="ARBA" id="ARBA00022618"/>
    </source>
</evidence>
<evidence type="ECO:0000256" key="13">
    <source>
        <dbReference type="SAM" id="Coils"/>
    </source>
</evidence>
<keyword evidence="9" id="KW-0243">Dynein</keyword>
<feature type="compositionally biased region" description="Polar residues" evidence="14">
    <location>
        <begin position="195"/>
        <end position="218"/>
    </location>
</feature>
<evidence type="ECO:0000256" key="3">
    <source>
        <dbReference type="ARBA" id="ARBA00004544"/>
    </source>
</evidence>
<dbReference type="GO" id="GO:0030286">
    <property type="term" value="C:dynein complex"/>
    <property type="evidence" value="ECO:0007669"/>
    <property type="project" value="UniProtKB-KW"/>
</dbReference>
<protein>
    <submittedName>
        <fullName evidence="16">Putative cap-gly domain-containing protein</fullName>
    </submittedName>
</protein>
<keyword evidence="7" id="KW-0493">Microtubule</keyword>
<evidence type="ECO:0000256" key="12">
    <source>
        <dbReference type="ARBA" id="ARBA00023306"/>
    </source>
</evidence>
<keyword evidence="10 13" id="KW-0175">Coiled coil</keyword>
<dbReference type="PANTHER" id="PTHR18916:SF6">
    <property type="entry name" value="DYNACTIN SUBUNIT 1"/>
    <property type="match status" value="1"/>
</dbReference>
<evidence type="ECO:0000256" key="1">
    <source>
        <dbReference type="ARBA" id="ARBA00004114"/>
    </source>
</evidence>
<evidence type="ECO:0000256" key="5">
    <source>
        <dbReference type="ARBA" id="ARBA00022490"/>
    </source>
</evidence>
<dbReference type="GO" id="GO:0005819">
    <property type="term" value="C:spindle"/>
    <property type="evidence" value="ECO:0007669"/>
    <property type="project" value="UniProtKB-SubCell"/>
</dbReference>
<evidence type="ECO:0000256" key="4">
    <source>
        <dbReference type="ARBA" id="ARBA00011010"/>
    </source>
</evidence>
<evidence type="ECO:0000256" key="11">
    <source>
        <dbReference type="ARBA" id="ARBA00023212"/>
    </source>
</evidence>
<feature type="domain" description="CAP-Gly" evidence="15">
    <location>
        <begin position="25"/>
        <end position="67"/>
    </location>
</feature>
<dbReference type="InterPro" id="IPR000938">
    <property type="entry name" value="CAP-Gly_domain"/>
</dbReference>
<dbReference type="InterPro" id="IPR022157">
    <property type="entry name" value="Dynactin"/>
</dbReference>
<evidence type="ECO:0000256" key="7">
    <source>
        <dbReference type="ARBA" id="ARBA00022701"/>
    </source>
</evidence>
<dbReference type="GO" id="GO:0005816">
    <property type="term" value="C:spindle pole body"/>
    <property type="evidence" value="ECO:0007669"/>
    <property type="project" value="TreeGrafter"/>
</dbReference>
<keyword evidence="5" id="KW-0963">Cytoplasm</keyword>
<evidence type="ECO:0000256" key="9">
    <source>
        <dbReference type="ARBA" id="ARBA00023017"/>
    </source>
</evidence>
<comment type="subcellular location">
    <subcellularLocation>
        <location evidence="3">Cytoplasm</location>
        <location evidence="3">Cell cortex</location>
    </subcellularLocation>
    <subcellularLocation>
        <location evidence="1">Cytoplasm</location>
        <location evidence="1">Cytoskeleton</location>
        <location evidence="1">Microtubule organizing center</location>
        <location evidence="1">Centrosome</location>
        <location evidence="1">Centriole</location>
    </subcellularLocation>
    <subcellularLocation>
        <location evidence="2">Cytoplasm</location>
        <location evidence="2">Cytoskeleton</location>
        <location evidence="2">Spindle</location>
    </subcellularLocation>
</comment>
<dbReference type="Pfam" id="PF12455">
    <property type="entry name" value="Dynactin"/>
    <property type="match status" value="1"/>
</dbReference>
<keyword evidence="11" id="KW-0206">Cytoskeleton</keyword>
<keyword evidence="8" id="KW-0498">Mitosis</keyword>
<keyword evidence="6" id="KW-0132">Cell division</keyword>
<evidence type="ECO:0000256" key="14">
    <source>
        <dbReference type="SAM" id="MobiDB-lite"/>
    </source>
</evidence>
<keyword evidence="12" id="KW-0131">Cell cycle</keyword>
<dbReference type="GO" id="GO:0005874">
    <property type="term" value="C:microtubule"/>
    <property type="evidence" value="ECO:0007669"/>
    <property type="project" value="UniProtKB-KW"/>
</dbReference>
<evidence type="ECO:0000313" key="17">
    <source>
        <dbReference type="Proteomes" id="UP000030854"/>
    </source>
</evidence>
<sequence length="1330" mass="151307">MTDISIGQVVRLNDNGIEGTVKFFGETAFAPGLWVGVELTSADGKNDGSVQNRRYFECEMGKGMFLRSAALTVISQPQPSRPKKNIRKAARPSSVSSTLGRRPSSVSDFGSAKRLNKSISSPSPNLSRRNISQTSNFLGSPSKSPSKQQADTISINSALKTSSNSSARAQSASSLKTRHSLISPNDSMPPPSKTGFHTSKSSLVGSGNRLSALSSKPVNNKPLVTPRAPRISQSTFTGNSISKNPPKTIVTQDNADETVNQSEKSGNISPFANKPSLSRNLSSIDKVQGTSTNMSQSPPPVVQRSASLNAAATRSIEDFKTKIRIMEKKAIENREKLKTLEKAQEERDKFECILKKLQNKYQLQQQESLGLRKQLKETEEKLEQAENSQVDNDLVIEMATLDREVAEETAEALKTELNAMKLKNEELELEVDILKQENAELGEEMSPEEKASQGWLQMERNNERLREALICLRDMTQQTEAELRDEIKSLRDDLKEFKTVKERYEVTKEKLNLANVAIEDLKQQLDNAMGAEDMIEELTEKNVGLQEKVDEFKAIIADYETLKEISDEVEINHVEIEKEMQSDIDSKESIILEQKRRATQQEKVISDMEYTLFRFRELVTNLQNDLDDIRASHAMTEAEAEELSNRSRAILDLNRKLHISATKTQVEAIDLELRGLDSQEALEHLKIIQLFLPESFNEDRNSVLALLRFKRVGFKALLLHRFFKEKITTQPLSGQEENIFAACDALNSLTWVAVTCDRFTNAISRSTISEFLKYEGTLFELEPVERTLNGWIDSLRRNELNESQCAMELQRSIALMSHLAEVYITSNLEGYADKVYTKSVLMQSQLENLAISMSFIKQMVEVIVSDEGGENEQALNFSSKSDLIISQTRNAKVIVSKTVRELDELNSRSLSLTPDTLSSFENCETITEELAKFSRHIGDTLYQTLHVEGRSEPYTYNEVETISRQCTMDIFGQGESEFFTGYLNKVRTLTSFLLDLSTLASNLEITQEFEVPLAPWILRSQELKLSKVIPVNAENEIRRLKEENHERARMIALKDQIQEENMIKIELLESRMRDARMKNKQLAELESCIEGAKKREIELTSLIKSQNEELSVLEADREKWKKIAENVKSLGVGDQDILLDQEQAIATAREMDYLLNEINDLQAAVRYLSKENFKARFTDCEYKNWLEQPLIKPPTPESQRLDLILSEGRQVFLELLDLSTKAQIYDFSETQNSRLSWRSVKLTPQYHFAKQREQYETWKSWKDDLTQRAHIVKQFKTIKTPQQKLDFPGKKIAEVNLFLPEWKDKMVRPENVTVLEPCDFENFKEALGFE</sequence>
<dbReference type="Proteomes" id="UP000030854">
    <property type="component" value="Unassembled WGS sequence"/>
</dbReference>
<feature type="compositionally biased region" description="Basic residues" evidence="14">
    <location>
        <begin position="81"/>
        <end position="90"/>
    </location>
</feature>
<evidence type="ECO:0000256" key="10">
    <source>
        <dbReference type="ARBA" id="ARBA00023054"/>
    </source>
</evidence>
<dbReference type="EMBL" id="JNVN01001235">
    <property type="protein sequence ID" value="KHJ33785.1"/>
    <property type="molecule type" value="Genomic_DNA"/>
</dbReference>
<feature type="compositionally biased region" description="Polar residues" evidence="14">
    <location>
        <begin position="117"/>
        <end position="161"/>
    </location>
</feature>
<name>A0A0B1P908_UNCNE</name>
<comment type="caution">
    <text evidence="16">The sequence shown here is derived from an EMBL/GenBank/DDBJ whole genome shotgun (WGS) entry which is preliminary data.</text>
</comment>
<evidence type="ECO:0000256" key="2">
    <source>
        <dbReference type="ARBA" id="ARBA00004186"/>
    </source>
</evidence>
<dbReference type="PROSITE" id="PS50245">
    <property type="entry name" value="CAP_GLY_2"/>
    <property type="match status" value="1"/>
</dbReference>
<dbReference type="GO" id="GO:0005814">
    <property type="term" value="C:centriole"/>
    <property type="evidence" value="ECO:0007669"/>
    <property type="project" value="UniProtKB-SubCell"/>
</dbReference>
<feature type="coiled-coil region" evidence="13">
    <location>
        <begin position="323"/>
        <end position="579"/>
    </location>
</feature>
<dbReference type="SUPFAM" id="SSF74924">
    <property type="entry name" value="Cap-Gly domain"/>
    <property type="match status" value="1"/>
</dbReference>
<feature type="compositionally biased region" description="Low complexity" evidence="14">
    <location>
        <begin position="162"/>
        <end position="174"/>
    </location>
</feature>
<dbReference type="GO" id="GO:0051301">
    <property type="term" value="P:cell division"/>
    <property type="evidence" value="ECO:0007669"/>
    <property type="project" value="UniProtKB-KW"/>
</dbReference>
<organism evidence="16 17">
    <name type="scientific">Uncinula necator</name>
    <name type="common">Grape powdery mildew</name>
    <dbReference type="NCBI Taxonomy" id="52586"/>
    <lineage>
        <taxon>Eukaryota</taxon>
        <taxon>Fungi</taxon>
        <taxon>Dikarya</taxon>
        <taxon>Ascomycota</taxon>
        <taxon>Pezizomycotina</taxon>
        <taxon>Leotiomycetes</taxon>
        <taxon>Erysiphales</taxon>
        <taxon>Erysiphaceae</taxon>
        <taxon>Erysiphe</taxon>
    </lineage>
</organism>
<dbReference type="GO" id="GO:0000743">
    <property type="term" value="P:nuclear migration involved in conjugation with cellular fusion"/>
    <property type="evidence" value="ECO:0007669"/>
    <property type="project" value="TreeGrafter"/>
</dbReference>
<feature type="coiled-coil region" evidence="13">
    <location>
        <begin position="1040"/>
        <end position="1123"/>
    </location>
</feature>
<keyword evidence="17" id="KW-1185">Reference proteome</keyword>
<reference evidence="16 17" key="1">
    <citation type="journal article" date="2014" name="BMC Genomics">
        <title>Adaptive genomic structural variation in the grape powdery mildew pathogen, Erysiphe necator.</title>
        <authorList>
            <person name="Jones L."/>
            <person name="Riaz S."/>
            <person name="Morales-Cruz A."/>
            <person name="Amrine K.C."/>
            <person name="McGuire B."/>
            <person name="Gubler W.D."/>
            <person name="Walker M.A."/>
            <person name="Cantu D."/>
        </authorList>
    </citation>
    <scope>NUCLEOTIDE SEQUENCE [LARGE SCALE GENOMIC DNA]</scope>
    <source>
        <strain evidence="17">c</strain>
    </source>
</reference>
<feature type="compositionally biased region" description="Polar residues" evidence="14">
    <location>
        <begin position="93"/>
        <end position="108"/>
    </location>
</feature>
<dbReference type="Gene3D" id="2.30.30.190">
    <property type="entry name" value="CAP Gly-rich-like domain"/>
    <property type="match status" value="1"/>
</dbReference>
<dbReference type="SMART" id="SM01052">
    <property type="entry name" value="CAP_GLY"/>
    <property type="match status" value="1"/>
</dbReference>
<dbReference type="GO" id="GO:0000132">
    <property type="term" value="P:establishment of mitotic spindle orientation"/>
    <property type="evidence" value="ECO:0007669"/>
    <property type="project" value="TreeGrafter"/>
</dbReference>
<dbReference type="STRING" id="52586.A0A0B1P908"/>
<evidence type="ECO:0000313" key="16">
    <source>
        <dbReference type="EMBL" id="KHJ33785.1"/>
    </source>
</evidence>
<proteinExistence type="inferred from homology"/>
<feature type="compositionally biased region" description="Polar residues" evidence="14">
    <location>
        <begin position="231"/>
        <end position="296"/>
    </location>
</feature>
<comment type="similarity">
    <text evidence="4">Belongs to the dynactin 150 kDa subunit family.</text>
</comment>
<dbReference type="GO" id="GO:0051286">
    <property type="term" value="C:cell tip"/>
    <property type="evidence" value="ECO:0007669"/>
    <property type="project" value="TreeGrafter"/>
</dbReference>
<dbReference type="OMA" id="LFEMEPV"/>